<dbReference type="PANTHER" id="PTHR10199">
    <property type="entry name" value="THROMBOSPONDIN"/>
    <property type="match status" value="1"/>
</dbReference>
<reference evidence="5" key="1">
    <citation type="submission" date="2017-09" db="EMBL/GenBank/DDBJ databases">
        <title>Depth-based differentiation of microbial function through sediment-hosted aquifers and enrichment of novel symbionts in the deep terrestrial subsurface.</title>
        <authorList>
            <person name="Probst A.J."/>
            <person name="Ladd B."/>
            <person name="Jarett J.K."/>
            <person name="Geller-Mcgrath D.E."/>
            <person name="Sieber C.M.K."/>
            <person name="Emerson J.B."/>
            <person name="Anantharaman K."/>
            <person name="Thomas B.C."/>
            <person name="Malmstrom R."/>
            <person name="Stieglmeier M."/>
            <person name="Klingl A."/>
            <person name="Woyke T."/>
            <person name="Ryan C.M."/>
            <person name="Banfield J.F."/>
        </authorList>
    </citation>
    <scope>NUCLEOTIDE SEQUENCE [LARGE SCALE GENOMIC DNA]</scope>
</reference>
<evidence type="ECO:0000256" key="3">
    <source>
        <dbReference type="SAM" id="Phobius"/>
    </source>
</evidence>
<accession>A0A2M8D946</accession>
<keyword evidence="2" id="KW-0106">Calcium</keyword>
<evidence type="ECO:0000313" key="5">
    <source>
        <dbReference type="Proteomes" id="UP000229236"/>
    </source>
</evidence>
<dbReference type="SUPFAM" id="SSF103647">
    <property type="entry name" value="TSP type-3 repeat"/>
    <property type="match status" value="1"/>
</dbReference>
<dbReference type="Proteomes" id="UP000229236">
    <property type="component" value="Unassembled WGS sequence"/>
</dbReference>
<dbReference type="InterPro" id="IPR003367">
    <property type="entry name" value="Thrombospondin_3-like_rpt"/>
</dbReference>
<name>A0A2M8D946_9BACT</name>
<keyword evidence="3" id="KW-0812">Transmembrane</keyword>
<dbReference type="EMBL" id="PFTM01000022">
    <property type="protein sequence ID" value="PJB83667.1"/>
    <property type="molecule type" value="Genomic_DNA"/>
</dbReference>
<evidence type="ECO:0000256" key="2">
    <source>
        <dbReference type="ARBA" id="ARBA00022837"/>
    </source>
</evidence>
<evidence type="ECO:0000256" key="1">
    <source>
        <dbReference type="ARBA" id="ARBA00022729"/>
    </source>
</evidence>
<dbReference type="GO" id="GO:0005509">
    <property type="term" value="F:calcium ion binding"/>
    <property type="evidence" value="ECO:0007669"/>
    <property type="project" value="InterPro"/>
</dbReference>
<dbReference type="GO" id="GO:0007155">
    <property type="term" value="P:cell adhesion"/>
    <property type="evidence" value="ECO:0007669"/>
    <property type="project" value="InterPro"/>
</dbReference>
<dbReference type="Pfam" id="PF02412">
    <property type="entry name" value="TSP_3"/>
    <property type="match status" value="2"/>
</dbReference>
<feature type="transmembrane region" description="Helical" evidence="3">
    <location>
        <begin position="389"/>
        <end position="408"/>
    </location>
</feature>
<dbReference type="Gene3D" id="4.10.1080.10">
    <property type="entry name" value="TSP type-3 repeat"/>
    <property type="match status" value="1"/>
</dbReference>
<feature type="transmembrane region" description="Helical" evidence="3">
    <location>
        <begin position="40"/>
        <end position="60"/>
    </location>
</feature>
<keyword evidence="3" id="KW-1133">Transmembrane helix</keyword>
<dbReference type="InterPro" id="IPR028974">
    <property type="entry name" value="TSP_type-3_rpt"/>
</dbReference>
<protein>
    <submittedName>
        <fullName evidence="4">Uncharacterized protein</fullName>
    </submittedName>
</protein>
<organism evidence="4 5">
    <name type="scientific">Candidatus Yonathbacteria bacterium CG_4_9_14_0_8_um_filter_46_47</name>
    <dbReference type="NCBI Taxonomy" id="1975106"/>
    <lineage>
        <taxon>Bacteria</taxon>
        <taxon>Candidatus Yonathiibacteriota</taxon>
    </lineage>
</organism>
<dbReference type="AlphaFoldDB" id="A0A2M8D946"/>
<sequence length="434" mass="47753">MGFPALLENHDLSFDRRGTYRRGIYQKIKKTNNNFMKKKVYLFLLVGTGALVLPFCVMAVTNFDITAFRSIKDISIPAIIVPTVVEVPFTGDEIVNASIFAVIDKDTKLPVPSFYRETRSTNETLLSLLSIPPNQELRLLTDHRYDTFANFLLPEGSEGSVTITALFGKSVTSSSLSIGLDKYVALPTSIEIRVLTATGDRIVLAKTKMTSQKVDFPKTSADRWTITFTYGQPLRLTELSLRQDDAEKTTTRGMRFLAAPGKTYQVYFNPDRPVKVSVGESGNLRNDAEVLMLEQTPSFANTAYVRADIDTDGIPDMLDNCVNVSNADQADINSNGRGDACDDFDRDGIINSIDNCLNDPNANQRDTDGDGEGDACDAEESRITEKYGFLPWVGMGIAATVVVILLVLTMKGMKHEQFNEENIADSNNGTGGTA</sequence>
<keyword evidence="1" id="KW-0732">Signal</keyword>
<evidence type="ECO:0000313" key="4">
    <source>
        <dbReference type="EMBL" id="PJB83667.1"/>
    </source>
</evidence>
<comment type="caution">
    <text evidence="4">The sequence shown here is derived from an EMBL/GenBank/DDBJ whole genome shotgun (WGS) entry which is preliminary data.</text>
</comment>
<keyword evidence="3" id="KW-0472">Membrane</keyword>
<proteinExistence type="predicted"/>
<gene>
    <name evidence="4" type="ORF">CO088_00975</name>
</gene>